<dbReference type="GO" id="GO:0046210">
    <property type="term" value="P:nitric oxide catabolic process"/>
    <property type="evidence" value="ECO:0007669"/>
    <property type="project" value="TreeGrafter"/>
</dbReference>
<feature type="compositionally biased region" description="Acidic residues" evidence="1">
    <location>
        <begin position="375"/>
        <end position="391"/>
    </location>
</feature>
<dbReference type="GO" id="GO:0008941">
    <property type="term" value="F:nitric oxide dioxygenase NAD(P)H activity"/>
    <property type="evidence" value="ECO:0007669"/>
    <property type="project" value="TreeGrafter"/>
</dbReference>
<feature type="compositionally biased region" description="Polar residues" evidence="1">
    <location>
        <begin position="347"/>
        <end position="359"/>
    </location>
</feature>
<dbReference type="eggNOG" id="ENOG502RS13">
    <property type="taxonomic scope" value="Eukaryota"/>
</dbReference>
<feature type="compositionally biased region" description="Acidic residues" evidence="1">
    <location>
        <begin position="415"/>
        <end position="424"/>
    </location>
</feature>
<feature type="compositionally biased region" description="Low complexity" evidence="1">
    <location>
        <begin position="488"/>
        <end position="503"/>
    </location>
</feature>
<feature type="compositionally biased region" description="Polar residues" evidence="1">
    <location>
        <begin position="550"/>
        <end position="563"/>
    </location>
</feature>
<feature type="region of interest" description="Disordered" evidence="1">
    <location>
        <begin position="550"/>
        <end position="571"/>
    </location>
</feature>
<evidence type="ECO:0000313" key="2">
    <source>
        <dbReference type="CGD" id="CAL0000156079"/>
    </source>
</evidence>
<name>G8BDQ1_CANPC</name>
<gene>
    <name evidence="2 3" type="ordered locus">CPAR2_210420</name>
</gene>
<dbReference type="SUPFAM" id="SSF46458">
    <property type="entry name" value="Globin-like"/>
    <property type="match status" value="1"/>
</dbReference>
<feature type="compositionally biased region" description="Basic and acidic residues" evidence="1">
    <location>
        <begin position="471"/>
        <end position="483"/>
    </location>
</feature>
<dbReference type="Proteomes" id="UP000005221">
    <property type="component" value="Chromosome 2"/>
</dbReference>
<protein>
    <recommendedName>
        <fullName evidence="6">Globin family profile domain-containing protein</fullName>
    </recommendedName>
</protein>
<dbReference type="GO" id="GO:0019825">
    <property type="term" value="F:oxygen binding"/>
    <property type="evidence" value="ECO:0007669"/>
    <property type="project" value="InterPro"/>
</dbReference>
<reference evidence="5" key="2">
    <citation type="journal article" date="2011" name="BMC Genomics">
        <title>Using RNA-seq to determine the transcriptional landscape and the hypoxic response of the pathogenic yeast Candida parapsilosis.</title>
        <authorList>
            <person name="Guida A."/>
            <person name="Lindstaedt C."/>
            <person name="Maguire S.L."/>
            <person name="Ding C."/>
            <person name="Higgins D.G."/>
            <person name="Corton N.J."/>
            <person name="Berriman M."/>
            <person name="Butler G."/>
        </authorList>
    </citation>
    <scope>GENOME REANNOTATION</scope>
    <source>
        <strain evidence="5">CDC 317 / ATCC MYA-4646</strain>
    </source>
</reference>
<evidence type="ECO:0000313" key="4">
    <source>
        <dbReference type="EnsemblFungi" id="CPAR2_210420-T-p1"/>
    </source>
</evidence>
<dbReference type="CDD" id="cd01040">
    <property type="entry name" value="Mb-like"/>
    <property type="match status" value="1"/>
</dbReference>
<dbReference type="EnsemblFungi" id="CPAR2_210420-T">
    <property type="protein sequence ID" value="CPAR2_210420-T-p1"/>
    <property type="gene ID" value="CPAR2_210420"/>
</dbReference>
<evidence type="ECO:0000313" key="5">
    <source>
        <dbReference type="Proteomes" id="UP000005221"/>
    </source>
</evidence>
<reference evidence="3" key="3">
    <citation type="submission" date="2011-10" db="EMBL/GenBank/DDBJ databases">
        <title>Transcriptional landscape of the pathogenic yeast Candida parapsilosis.</title>
        <authorList>
            <person name="Guida A."/>
            <person name="Lindstaedt C."/>
            <person name="Maguire S.L."/>
            <person name="Ding C."/>
            <person name="Higgins D.G."/>
            <person name="Harris D."/>
            <person name="Berriman M."/>
            <person name="Butler G."/>
        </authorList>
    </citation>
    <scope>NUCLEOTIDE SEQUENCE</scope>
    <source>
        <strain evidence="3">CDC317</strain>
    </source>
</reference>
<dbReference type="GO" id="GO:0071949">
    <property type="term" value="F:FAD binding"/>
    <property type="evidence" value="ECO:0007669"/>
    <property type="project" value="TreeGrafter"/>
</dbReference>
<dbReference type="PANTHER" id="PTHR43396">
    <property type="entry name" value="FLAVOHEMOPROTEIN"/>
    <property type="match status" value="1"/>
</dbReference>
<dbReference type="CGD" id="CAL0000156079">
    <property type="gene designation" value="CPAR2_210420"/>
</dbReference>
<feature type="region of interest" description="Disordered" evidence="1">
    <location>
        <begin position="279"/>
        <end position="361"/>
    </location>
</feature>
<dbReference type="AlphaFoldDB" id="G8BDQ1"/>
<feature type="compositionally biased region" description="Low complexity" evidence="1">
    <location>
        <begin position="299"/>
        <end position="315"/>
    </location>
</feature>
<dbReference type="EMBL" id="HE605206">
    <property type="protein sequence ID" value="CCE43398.1"/>
    <property type="molecule type" value="Genomic_DNA"/>
</dbReference>
<feature type="compositionally biased region" description="Polar residues" evidence="1">
    <location>
        <begin position="776"/>
        <end position="802"/>
    </location>
</feature>
<dbReference type="PANTHER" id="PTHR43396:SF6">
    <property type="entry name" value="ABL201WP"/>
    <property type="match status" value="1"/>
</dbReference>
<feature type="region of interest" description="Disordered" evidence="1">
    <location>
        <begin position="469"/>
        <end position="508"/>
    </location>
</feature>
<dbReference type="InterPro" id="IPR012292">
    <property type="entry name" value="Globin/Proto"/>
</dbReference>
<organism evidence="3 5">
    <name type="scientific">Candida parapsilosis (strain CDC 317 / ATCC MYA-4646)</name>
    <name type="common">Yeast</name>
    <name type="synonym">Monilia parapsilosis</name>
    <dbReference type="NCBI Taxonomy" id="578454"/>
    <lineage>
        <taxon>Eukaryota</taxon>
        <taxon>Fungi</taxon>
        <taxon>Dikarya</taxon>
        <taxon>Ascomycota</taxon>
        <taxon>Saccharomycotina</taxon>
        <taxon>Pichiomycetes</taxon>
        <taxon>Debaryomycetaceae</taxon>
        <taxon>Candida/Lodderomyces clade</taxon>
        <taxon>Candida</taxon>
    </lineage>
</organism>
<evidence type="ECO:0008006" key="6">
    <source>
        <dbReference type="Google" id="ProtNLM"/>
    </source>
</evidence>
<feature type="region of interest" description="Disordered" evidence="1">
    <location>
        <begin position="718"/>
        <end position="808"/>
    </location>
</feature>
<keyword evidence="5" id="KW-1185">Reference proteome</keyword>
<proteinExistence type="predicted"/>
<dbReference type="Gene3D" id="1.10.490.10">
    <property type="entry name" value="Globins"/>
    <property type="match status" value="1"/>
</dbReference>
<dbReference type="InterPro" id="IPR044399">
    <property type="entry name" value="Mb-like_M"/>
</dbReference>
<dbReference type="GO" id="GO:0071500">
    <property type="term" value="P:cellular response to nitrosative stress"/>
    <property type="evidence" value="ECO:0007669"/>
    <property type="project" value="TreeGrafter"/>
</dbReference>
<feature type="compositionally biased region" description="Basic and acidic residues" evidence="1">
    <location>
        <begin position="392"/>
        <end position="408"/>
    </location>
</feature>
<sequence>MSDLRLGPVEVHNIKTSWSRTDQDDFFNRLYPNLFDQNRSLRQIFHNDELVIHEHSNIFADLFSFIIDNIEDGALLDEFLYQFVKENQRFAETAVKYLEPMGNTLITTFKQVLNTHWTSVLELVWIKVYVFVANSILQLVDDISSETSSINEADIPPLNIQRNLSRTTSRDQSIVGVAAPGVESPVLMDSAPTPQTPSTPVMDFDVKPGKAKETSILNKHNSIEIDLKTNEKYKGFRRSVDVASSPIQVAIPTADTFQKVHHTNFSSSLKSFLPTPLEEDEGTFAAPRPAFDPRRRRGSSMSPSPSSPSTPRLSSIVNSSRFTNDEDDQAAESDVDDFATPRASRRGSFSENYQPSPSLLNKLKVKEQVYPEPQFDADDDVSSEDSIDDAPFDPRQRRRAGSDKKADEIPSPESSEVDEQEEEAFIYKQHKDVSNSIPERSLSRGGLTGGTFDYQSFGLKGLAPIVEDDDRSSKYDSDDEKMMNTRKSSSGSSCGESDSRASSLSLHHSDYKSSISSGVDSYNNVKGAGVHTRTASVESDDFQFFTPATNTKVHHQSQTSQAAQRGHKRESSMYSLSKSCSASAASITSTSRASLGFMRSSFVLKKEVEQQGYNYPENVGPISLPSTPRINNPPTMSNTLKSQQQSLYVHKARSASSLKMGSKNDSMQSFVSANDNSYDMINAFVTNLESGNQSTTTVNTKSIAPAKKTGFFGRVTSLFSSKSTNPTPKATPKSTPAPSRKQSVATLPKSVPYGDLANKPLPSVSAHSTMMAKTDSGYSTSTTGAPSTTRKSSSLFTPYSKPSVSASSTNLSSVASTSASLFAPQTNNSSHYNKHGASNHDLTSVYSNGTSGTRITMFRRKDHGEPKYVPPPTKHTRKGNKYNVKKVPYNVFA</sequence>
<feature type="compositionally biased region" description="Acidic residues" evidence="1">
    <location>
        <begin position="325"/>
        <end position="337"/>
    </location>
</feature>
<dbReference type="InterPro" id="IPR009050">
    <property type="entry name" value="Globin-like_sf"/>
</dbReference>
<dbReference type="STRING" id="578454.G8BDQ1"/>
<dbReference type="VEuPathDB" id="FungiDB:CPAR2_210420"/>
<reference evidence="5" key="1">
    <citation type="journal article" date="2009" name="Nature">
        <title>Evolution of pathogenicity and sexual reproduction in eight Candida genomes.</title>
        <authorList>
            <person name="Butler G."/>
            <person name="Rasmussen M.D."/>
            <person name="Lin M.F."/>
            <person name="Santos M.A."/>
            <person name="Sakthikumar S."/>
            <person name="Munro C.A."/>
            <person name="Rheinbay E."/>
            <person name="Grabherr M."/>
            <person name="Forche A."/>
            <person name="Reedy J.L."/>
            <person name="Agrafioti I."/>
            <person name="Arnaud M.B."/>
            <person name="Bates S."/>
            <person name="Brown A.J."/>
            <person name="Brunke S."/>
            <person name="Costanzo M.C."/>
            <person name="Fitzpatrick D.A."/>
            <person name="de Groot P.W."/>
            <person name="Harris D."/>
            <person name="Hoyer L.L."/>
            <person name="Hube B."/>
            <person name="Klis F.M."/>
            <person name="Kodira C."/>
            <person name="Lennard N."/>
            <person name="Logue M.E."/>
            <person name="Martin R."/>
            <person name="Neiman A.M."/>
            <person name="Nikolaou E."/>
            <person name="Quail M.A."/>
            <person name="Quinn J."/>
            <person name="Santos M.C."/>
            <person name="Schmitzberger F.F."/>
            <person name="Sherlock G."/>
            <person name="Shah P."/>
            <person name="Silverstein K.A."/>
            <person name="Skrzypek M.S."/>
            <person name="Soll D."/>
            <person name="Staggs R."/>
            <person name="Stansfield I."/>
            <person name="Stumpf M.P."/>
            <person name="Sudbery P.E."/>
            <person name="Srikantha T."/>
            <person name="Zeng Q."/>
            <person name="Berman J."/>
            <person name="Berriman M."/>
            <person name="Heitman J."/>
            <person name="Gow N.A."/>
            <person name="Lorenz M.C."/>
            <person name="Birren B.W."/>
            <person name="Kellis M."/>
            <person name="Cuomo C.A."/>
        </authorList>
    </citation>
    <scope>NUCLEOTIDE SEQUENCE [LARGE SCALE GENOMIC DNA]</scope>
    <source>
        <strain evidence="5">CDC 317 / ATCC MYA-4646</strain>
    </source>
</reference>
<evidence type="ECO:0000256" key="1">
    <source>
        <dbReference type="SAM" id="MobiDB-lite"/>
    </source>
</evidence>
<evidence type="ECO:0000313" key="3">
    <source>
        <dbReference type="EMBL" id="CCE43398.1"/>
    </source>
</evidence>
<feature type="compositionally biased region" description="Basic residues" evidence="1">
    <location>
        <begin position="874"/>
        <end position="883"/>
    </location>
</feature>
<feature type="compositionally biased region" description="Low complexity" evidence="1">
    <location>
        <begin position="720"/>
        <end position="739"/>
    </location>
</feature>
<reference evidence="4" key="4">
    <citation type="submission" date="2025-05" db="UniProtKB">
        <authorList>
            <consortium name="EnsemblFungi"/>
        </authorList>
    </citation>
    <scope>IDENTIFICATION</scope>
</reference>
<accession>G8BDQ1</accession>
<dbReference type="GO" id="GO:0020037">
    <property type="term" value="F:heme binding"/>
    <property type="evidence" value="ECO:0007669"/>
    <property type="project" value="InterPro"/>
</dbReference>
<accession>A0AAJ8VZH1</accession>
<feature type="region of interest" description="Disordered" evidence="1">
    <location>
        <begin position="374"/>
        <end position="447"/>
    </location>
</feature>
<feature type="region of interest" description="Disordered" evidence="1">
    <location>
        <begin position="858"/>
        <end position="883"/>
    </location>
</feature>